<gene>
    <name evidence="2" type="ORF">BC777_3775</name>
</gene>
<accession>A0A2M8VZZ0</accession>
<evidence type="ECO:0000313" key="3">
    <source>
        <dbReference type="Proteomes" id="UP000228531"/>
    </source>
</evidence>
<comment type="caution">
    <text evidence="2">The sequence shown here is derived from an EMBL/GenBank/DDBJ whole genome shotgun (WGS) entry which is preliminary data.</text>
</comment>
<dbReference type="AlphaFoldDB" id="A0A2M8VZZ0"/>
<feature type="chain" id="PRO_5014889611" evidence="1">
    <location>
        <begin position="25"/>
        <end position="145"/>
    </location>
</feature>
<dbReference type="RefSeq" id="WP_100369717.1">
    <property type="nucleotide sequence ID" value="NZ_PGTY01000005.1"/>
</dbReference>
<sequence>MRHSFKSLLSGILASCVIGTVVQAQDDATAQITLELNRVADTAEGTCQVVFFGQNGLDRGLSAVTWRLAVFDADGVFNTLLSLPLGELDPGKRRILQFNLPAACSDISEIIVNDVAACLFEDGTEADVCLDDVVVSSRAEIAFGL</sequence>
<keyword evidence="1" id="KW-0732">Signal</keyword>
<evidence type="ECO:0000313" key="2">
    <source>
        <dbReference type="EMBL" id="PJI84235.1"/>
    </source>
</evidence>
<evidence type="ECO:0000256" key="1">
    <source>
        <dbReference type="SAM" id="SignalP"/>
    </source>
</evidence>
<feature type="signal peptide" evidence="1">
    <location>
        <begin position="1"/>
        <end position="24"/>
    </location>
</feature>
<keyword evidence="3" id="KW-1185">Reference proteome</keyword>
<reference evidence="2 3" key="1">
    <citation type="submission" date="2017-11" db="EMBL/GenBank/DDBJ databases">
        <title>Genomic Encyclopedia of Archaeal and Bacterial Type Strains, Phase II (KMG-II): From Individual Species to Whole Genera.</title>
        <authorList>
            <person name="Goeker M."/>
        </authorList>
    </citation>
    <scope>NUCLEOTIDE SEQUENCE [LARGE SCALE GENOMIC DNA]</scope>
    <source>
        <strain evidence="2 3">DSM 29128</strain>
    </source>
</reference>
<dbReference type="EMBL" id="PGTY01000005">
    <property type="protein sequence ID" value="PJI84235.1"/>
    <property type="molecule type" value="Genomic_DNA"/>
</dbReference>
<protein>
    <submittedName>
        <fullName evidence="2">Uncharacterized protein</fullName>
    </submittedName>
</protein>
<organism evidence="2 3">
    <name type="scientific">Yoonia maricola</name>
    <dbReference type="NCBI Taxonomy" id="420999"/>
    <lineage>
        <taxon>Bacteria</taxon>
        <taxon>Pseudomonadati</taxon>
        <taxon>Pseudomonadota</taxon>
        <taxon>Alphaproteobacteria</taxon>
        <taxon>Rhodobacterales</taxon>
        <taxon>Paracoccaceae</taxon>
        <taxon>Yoonia</taxon>
    </lineage>
</organism>
<dbReference type="Proteomes" id="UP000228531">
    <property type="component" value="Unassembled WGS sequence"/>
</dbReference>
<proteinExistence type="predicted"/>
<name>A0A2M8VZZ0_9RHOB</name>
<dbReference type="OrthoDB" id="7707524at2"/>